<evidence type="ECO:0000313" key="2">
    <source>
        <dbReference type="EMBL" id="KAK7442534.1"/>
    </source>
</evidence>
<dbReference type="Proteomes" id="UP001498398">
    <property type="component" value="Unassembled WGS sequence"/>
</dbReference>
<sequence>MLHKSPKTTLFTIPFGTAGHVMIISVYVTLLSRKTIRKKYDKQFHGISDFQITAAAAEHSVAGTESSSEDPRRHGAALKAAMMIEAESPNRSPYMPKFDNNVKGAYAE</sequence>
<proteinExistence type="predicted"/>
<keyword evidence="1" id="KW-1133">Transmembrane helix</keyword>
<organism evidence="2 3">
    <name type="scientific">Marasmiellus scandens</name>
    <dbReference type="NCBI Taxonomy" id="2682957"/>
    <lineage>
        <taxon>Eukaryota</taxon>
        <taxon>Fungi</taxon>
        <taxon>Dikarya</taxon>
        <taxon>Basidiomycota</taxon>
        <taxon>Agaricomycotina</taxon>
        <taxon>Agaricomycetes</taxon>
        <taxon>Agaricomycetidae</taxon>
        <taxon>Agaricales</taxon>
        <taxon>Marasmiineae</taxon>
        <taxon>Omphalotaceae</taxon>
        <taxon>Marasmiellus</taxon>
    </lineage>
</organism>
<comment type="caution">
    <text evidence="2">The sequence shown here is derived from an EMBL/GenBank/DDBJ whole genome shotgun (WGS) entry which is preliminary data.</text>
</comment>
<reference evidence="2 3" key="1">
    <citation type="submission" date="2024-01" db="EMBL/GenBank/DDBJ databases">
        <title>A draft genome for the cacao thread blight pathogen Marasmiellus scandens.</title>
        <authorList>
            <person name="Baruah I.K."/>
            <person name="Leung J."/>
            <person name="Bukari Y."/>
            <person name="Amoako-Attah I."/>
            <person name="Meinhardt L.W."/>
            <person name="Bailey B.A."/>
            <person name="Cohen S.P."/>
        </authorList>
    </citation>
    <scope>NUCLEOTIDE SEQUENCE [LARGE SCALE GENOMIC DNA]</scope>
    <source>
        <strain evidence="2 3">GH-19</strain>
    </source>
</reference>
<dbReference type="EMBL" id="JBANRG010000058">
    <property type="protein sequence ID" value="KAK7442534.1"/>
    <property type="molecule type" value="Genomic_DNA"/>
</dbReference>
<keyword evidence="1" id="KW-0812">Transmembrane</keyword>
<evidence type="ECO:0000256" key="1">
    <source>
        <dbReference type="SAM" id="Phobius"/>
    </source>
</evidence>
<accession>A0ABR1IYZ7</accession>
<evidence type="ECO:0000313" key="3">
    <source>
        <dbReference type="Proteomes" id="UP001498398"/>
    </source>
</evidence>
<gene>
    <name evidence="2" type="ORF">VKT23_016132</name>
</gene>
<keyword evidence="1" id="KW-0472">Membrane</keyword>
<name>A0ABR1IYZ7_9AGAR</name>
<protein>
    <submittedName>
        <fullName evidence="2">Uncharacterized protein</fullName>
    </submittedName>
</protein>
<feature type="transmembrane region" description="Helical" evidence="1">
    <location>
        <begin position="12"/>
        <end position="32"/>
    </location>
</feature>
<keyword evidence="3" id="KW-1185">Reference proteome</keyword>